<proteinExistence type="inferred from homology"/>
<protein>
    <recommendedName>
        <fullName evidence="3">Carboxylesterase type B domain-containing protein</fullName>
    </recommendedName>
</protein>
<comment type="caution">
    <text evidence="4">The sequence shown here is derived from an EMBL/GenBank/DDBJ whole genome shotgun (WGS) entry which is preliminary data.</text>
</comment>
<feature type="non-terminal residue" evidence="4">
    <location>
        <position position="1"/>
    </location>
</feature>
<dbReference type="InterPro" id="IPR002018">
    <property type="entry name" value="CarbesteraseB"/>
</dbReference>
<keyword evidence="5" id="KW-1185">Reference proteome</keyword>
<accession>A0AA88I0K0</accession>
<dbReference type="Pfam" id="PF00135">
    <property type="entry name" value="COesterase"/>
    <property type="match status" value="1"/>
</dbReference>
<organism evidence="4 5">
    <name type="scientific">Artemia franciscana</name>
    <name type="common">Brine shrimp</name>
    <name type="synonym">Artemia sanfranciscana</name>
    <dbReference type="NCBI Taxonomy" id="6661"/>
    <lineage>
        <taxon>Eukaryota</taxon>
        <taxon>Metazoa</taxon>
        <taxon>Ecdysozoa</taxon>
        <taxon>Arthropoda</taxon>
        <taxon>Crustacea</taxon>
        <taxon>Branchiopoda</taxon>
        <taxon>Anostraca</taxon>
        <taxon>Artemiidae</taxon>
        <taxon>Artemia</taxon>
    </lineage>
</organism>
<dbReference type="InterPro" id="IPR051093">
    <property type="entry name" value="Neuroligin/BSAL"/>
</dbReference>
<dbReference type="PANTHER" id="PTHR43903">
    <property type="entry name" value="NEUROLIGIN"/>
    <property type="match status" value="1"/>
</dbReference>
<comment type="similarity">
    <text evidence="1">Belongs to the type-B carboxylesterase/lipase family.</text>
</comment>
<dbReference type="Proteomes" id="UP001187531">
    <property type="component" value="Unassembled WGS sequence"/>
</dbReference>
<evidence type="ECO:0000313" key="5">
    <source>
        <dbReference type="Proteomes" id="UP001187531"/>
    </source>
</evidence>
<evidence type="ECO:0000313" key="4">
    <source>
        <dbReference type="EMBL" id="KAK2719074.1"/>
    </source>
</evidence>
<dbReference type="SUPFAM" id="SSF53474">
    <property type="entry name" value="alpha/beta-Hydrolases"/>
    <property type="match status" value="1"/>
</dbReference>
<feature type="non-terminal residue" evidence="4">
    <location>
        <position position="184"/>
    </location>
</feature>
<gene>
    <name evidence="4" type="ORF">QYM36_004787</name>
</gene>
<name>A0AA88I0K0_ARTSF</name>
<dbReference type="EMBL" id="JAVRJZ010000008">
    <property type="protein sequence ID" value="KAK2719074.1"/>
    <property type="molecule type" value="Genomic_DNA"/>
</dbReference>
<evidence type="ECO:0000256" key="2">
    <source>
        <dbReference type="ARBA" id="ARBA00023180"/>
    </source>
</evidence>
<dbReference type="InterPro" id="IPR029058">
    <property type="entry name" value="AB_hydrolase_fold"/>
</dbReference>
<reference evidence="4" key="1">
    <citation type="submission" date="2023-07" db="EMBL/GenBank/DDBJ databases">
        <title>Chromosome-level genome assembly of Artemia franciscana.</title>
        <authorList>
            <person name="Jo E."/>
        </authorList>
    </citation>
    <scope>NUCLEOTIDE SEQUENCE</scope>
    <source>
        <tissue evidence="4">Whole body</tissue>
    </source>
</reference>
<evidence type="ECO:0000259" key="3">
    <source>
        <dbReference type="Pfam" id="PF00135"/>
    </source>
</evidence>
<dbReference type="AlphaFoldDB" id="A0AA88I0K0"/>
<keyword evidence="2" id="KW-0325">Glycoprotein</keyword>
<dbReference type="Gene3D" id="3.40.50.1820">
    <property type="entry name" value="alpha/beta hydrolase"/>
    <property type="match status" value="1"/>
</dbReference>
<feature type="domain" description="Carboxylesterase type B" evidence="3">
    <location>
        <begin position="11"/>
        <end position="181"/>
    </location>
</feature>
<evidence type="ECO:0000256" key="1">
    <source>
        <dbReference type="ARBA" id="ARBA00005964"/>
    </source>
</evidence>
<sequence>ASGCIAGSSTSISDWESLILCLRDLPFQTLVNISSEVSSIKFKNLFAPSADNVVIRHDFRTNQLRKRSETLNDIDLLFGVSLFDAAHLLSNTDCEYGIEMDKRDSIFREMISQCFKYHQQELFLAVSNEYTDWETILPDPMSIRDATIEALTDSLFVAPVIAAGNKLGRTGSAFMYSFEYIRNQ</sequence>